<evidence type="ECO:0000313" key="3">
    <source>
        <dbReference type="Proteomes" id="UP000036873"/>
    </source>
</evidence>
<reference evidence="3" key="1">
    <citation type="submission" date="2015-07" db="EMBL/GenBank/DDBJ databases">
        <title>Draft genome sequence of Acetobacterium bakii DSM 8293, a potential psychrophilic chemical producer through syngas fermentation.</title>
        <authorList>
            <person name="Song Y."/>
            <person name="Hwang S."/>
            <person name="Cho B.-K."/>
        </authorList>
    </citation>
    <scope>NUCLEOTIDE SEQUENCE [LARGE SCALE GENOMIC DNA]</scope>
    <source>
        <strain evidence="3">DSM 8239</strain>
    </source>
</reference>
<evidence type="ECO:0000313" key="2">
    <source>
        <dbReference type="EMBL" id="KNZ42403.1"/>
    </source>
</evidence>
<evidence type="ECO:0000259" key="1">
    <source>
        <dbReference type="Pfam" id="PF13154"/>
    </source>
</evidence>
<sequence>MGRLPDDVFEKITQISIIDYALSNGYELLKIGNQVKIKNEGGLFIDPDLNRWKCLSDDSKAAGGGIIQFVMYMKEKSKGDVIHELAAFINHHPEPSEVAKDYIKKAKDYAKTNNGKFEPPEKAMNYRRIFAYLIKTRCIDPEVVNYYIKHHKIYEDKNHNCAFCGFDEKGLIKSISLRGTYDVPDKDAFKGIVKNSDKSYPFTHQGKGNRVLVFEAPIDMLSYQTIKRKIGDINQNKDHYIALNGVAHIGLVHYLKTHPDIENIVMCLDNDEPGQDNTLSLINAVEELHPGKYNFDLKLPTEPHKDWNEVLKNIHQEREKAVVREDDPEDEWEQEA</sequence>
<protein>
    <recommendedName>
        <fullName evidence="1">DUF3991 domain-containing protein</fullName>
    </recommendedName>
</protein>
<dbReference type="AlphaFoldDB" id="A0A0L6U1M3"/>
<dbReference type="RefSeq" id="WP_050739556.1">
    <property type="nucleotide sequence ID" value="NZ_LGYO01000013.1"/>
</dbReference>
<feature type="domain" description="DUF3991" evidence="1">
    <location>
        <begin position="131"/>
        <end position="207"/>
    </location>
</feature>
<dbReference type="EMBL" id="LGYO01000013">
    <property type="protein sequence ID" value="KNZ42403.1"/>
    <property type="molecule type" value="Genomic_DNA"/>
</dbReference>
<dbReference type="SUPFAM" id="SSF57783">
    <property type="entry name" value="Zinc beta-ribbon"/>
    <property type="match status" value="1"/>
</dbReference>
<dbReference type="Gene3D" id="3.40.1360.10">
    <property type="match status" value="1"/>
</dbReference>
<dbReference type="OrthoDB" id="9802530at2"/>
<organism evidence="2 3">
    <name type="scientific">Acetobacterium bakii</name>
    <dbReference type="NCBI Taxonomy" id="52689"/>
    <lineage>
        <taxon>Bacteria</taxon>
        <taxon>Bacillati</taxon>
        <taxon>Bacillota</taxon>
        <taxon>Clostridia</taxon>
        <taxon>Eubacteriales</taxon>
        <taxon>Eubacteriaceae</taxon>
        <taxon>Acetobacterium</taxon>
    </lineage>
</organism>
<proteinExistence type="predicted"/>
<dbReference type="SUPFAM" id="SSF56731">
    <property type="entry name" value="DNA primase core"/>
    <property type="match status" value="1"/>
</dbReference>
<gene>
    <name evidence="2" type="ORF">AKG39_06425</name>
</gene>
<accession>A0A0L6U1M3</accession>
<dbReference type="Pfam" id="PF13155">
    <property type="entry name" value="Toprim_2"/>
    <property type="match status" value="1"/>
</dbReference>
<dbReference type="Proteomes" id="UP000036873">
    <property type="component" value="Unassembled WGS sequence"/>
</dbReference>
<name>A0A0L6U1M3_9FIRM</name>
<keyword evidence="3" id="KW-1185">Reference proteome</keyword>
<dbReference type="Pfam" id="PF13154">
    <property type="entry name" value="DUF3991"/>
    <property type="match status" value="1"/>
</dbReference>
<dbReference type="STRING" id="52689.AKG39_06425"/>
<comment type="caution">
    <text evidence="2">The sequence shown here is derived from an EMBL/GenBank/DDBJ whole genome shotgun (WGS) entry which is preliminary data.</text>
</comment>
<dbReference type="InterPro" id="IPR025054">
    <property type="entry name" value="DUF3991"/>
</dbReference>